<name>A4HAT3_LEIBR</name>
<feature type="compositionally biased region" description="Low complexity" evidence="1">
    <location>
        <begin position="30"/>
        <end position="43"/>
    </location>
</feature>
<reference evidence="2 3" key="1">
    <citation type="journal article" date="2007" name="Nat. Genet.">
        <title>Comparative genomic analysis of three Leishmania species that cause diverse human disease.</title>
        <authorList>
            <person name="Peacock C.S."/>
            <person name="Seeger K."/>
            <person name="Harris D."/>
            <person name="Murphy L."/>
            <person name="Ruiz J.C."/>
            <person name="Quail M.A."/>
            <person name="Peters N."/>
            <person name="Adlem E."/>
            <person name="Tivey A."/>
            <person name="Aslett M."/>
            <person name="Kerhornou A."/>
            <person name="Ivens A."/>
            <person name="Fraser A."/>
            <person name="Rajandream M.A."/>
            <person name="Carver T."/>
            <person name="Norbertczak H."/>
            <person name="Chillingworth T."/>
            <person name="Hance Z."/>
            <person name="Jagels K."/>
            <person name="Moule S."/>
            <person name="Ormond D."/>
            <person name="Rutter S."/>
            <person name="Squares R."/>
            <person name="Whitehead S."/>
            <person name="Rabbinowitsch E."/>
            <person name="Arrowsmith C."/>
            <person name="White B."/>
            <person name="Thurston S."/>
            <person name="Bringaud F."/>
            <person name="Baldauf S.L."/>
            <person name="Faulconbridge A."/>
            <person name="Jeffares D."/>
            <person name="Depledge D.P."/>
            <person name="Oyola S.O."/>
            <person name="Hilley J.D."/>
            <person name="Brito L.O."/>
            <person name="Tosi L.R."/>
            <person name="Barrell B."/>
            <person name="Cruz A.K."/>
            <person name="Mottram J.C."/>
            <person name="Smith D.F."/>
            <person name="Berriman M."/>
        </authorList>
    </citation>
    <scope>NUCLEOTIDE SEQUENCE [LARGE SCALE GENOMIC DNA]</scope>
    <source>
        <strain evidence="2 3">MHOM/BR/75/M2904</strain>
    </source>
</reference>
<feature type="region of interest" description="Disordered" evidence="1">
    <location>
        <begin position="716"/>
        <end position="737"/>
    </location>
</feature>
<proteinExistence type="predicted"/>
<dbReference type="Proteomes" id="UP000007258">
    <property type="component" value="Chromosome 20"/>
</dbReference>
<dbReference type="VEuPathDB" id="TriTrypDB:LbrM.20.1710"/>
<evidence type="ECO:0000313" key="3">
    <source>
        <dbReference type="Proteomes" id="UP000007258"/>
    </source>
</evidence>
<evidence type="ECO:0000313" key="2">
    <source>
        <dbReference type="EMBL" id="CAM38517.1"/>
    </source>
</evidence>
<protein>
    <submittedName>
        <fullName evidence="2">Uncharacterized protein</fullName>
    </submittedName>
</protein>
<evidence type="ECO:0000256" key="1">
    <source>
        <dbReference type="SAM" id="MobiDB-lite"/>
    </source>
</evidence>
<sequence length="1084" mass="113582">MQPNMERRVLVYQCGTRSVVNLSETRTCSSPSRSRCLPSESSTTCQGSRPREAAGFLGNTTTAAAERSALDSLCSTLTVNTVTDPRDAWWVDGVLSQTALSPSPRLPPPPPPPPPPARCTSSHGVNDTIGKPKSARAEALSKRCPHQSLQGMSLSPFVDDVHSCGDSAALPESDCHFSSFAEWPPVAVVASSSPVLLSCDQVGTQASVRCAAAGVVPGEWMSGVGTDGHETMHGFTQPPLELATSFQTGKVESAAYTDPALSASSECSDTVSALREYSRMGPLSHLLTSNADRGIVPIVATGAERVLFGEEDDFMDLSTASPSCCIPQPELQTTRAALCAAVDAVAHTPPRPRDVRPSALLASNHDGTGGCESTDCSSHEHFSVHYAATSVSSYTTPSESGLSAAAPVGSTGESLDAKLPGDCTPVKEGLTPKVIKDDAGALLAVAKDDQTEGTPCASTAVAGASGSLSALKTPMPSPLRQELFLRLLNDHTVSAAHTPAAHTGSSTSSLPNAGILATPTPLHRPHRWRGASATPGCESVALITGFPTPVKLSPIPTKGFSVYPDLAASDAVATADTILTSTPRASVSSSPAVSAIQGEAYECDGDEDDAVTPDAVMDQLVMAKNACAARRQSTSLWASVGGGVPPYSDGNMADYLSCGHSISSISSECSVSQICVGARQTTRVWTPHSSEVSQQQQLTQPPSSCIDGHSSRLLNSFPSSTAVPPQPPLPQPISLYSSTTLGTPSTFPCDHTFSAHLNRSRTALRSERAAEEVSGDSTAISAIFREVQAQPLHQPPQNLSSSDVLTGGLALMHSSTDRSISGRAMPSYVADTLSLGIPTVPTTQSPAQSFGDSCYSPFMPPPTQYIQALTIPGLGRRNLPLAHAAQRADLAVESSEGDTGGTAFICGAQRSGRQETKQPALMSPVLNDNEERKTSPCSTAVPSSVKLPVLPLLVTSPVSSNPTQFFDVQQLRFPNLEETQCDAIHDRRAFRSAFLQSHSFHKEPGRLNRSVLPASPCASSISSQLRRSSSSKLSAASPQGFWQPHPGLSSTKDASCNGEVSHAHYHSTFTGTSHSSTYFIDSWL</sequence>
<dbReference type="InParanoid" id="A4HAT3"/>
<dbReference type="GeneID" id="5415002"/>
<dbReference type="RefSeq" id="XP_001564453.1">
    <property type="nucleotide sequence ID" value="XM_001564403.2"/>
</dbReference>
<feature type="region of interest" description="Disordered" evidence="1">
    <location>
        <begin position="30"/>
        <end position="51"/>
    </location>
</feature>
<keyword evidence="3" id="KW-1185">Reference proteome</keyword>
<feature type="region of interest" description="Disordered" evidence="1">
    <location>
        <begin position="100"/>
        <end position="132"/>
    </location>
</feature>
<dbReference type="AlphaFoldDB" id="A4HAT3"/>
<feature type="compositionally biased region" description="Pro residues" evidence="1">
    <location>
        <begin position="104"/>
        <end position="117"/>
    </location>
</feature>
<feature type="region of interest" description="Disordered" evidence="1">
    <location>
        <begin position="498"/>
        <end position="531"/>
    </location>
</feature>
<organism evidence="2 3">
    <name type="scientific">Leishmania braziliensis</name>
    <dbReference type="NCBI Taxonomy" id="5660"/>
    <lineage>
        <taxon>Eukaryota</taxon>
        <taxon>Discoba</taxon>
        <taxon>Euglenozoa</taxon>
        <taxon>Kinetoplastea</taxon>
        <taxon>Metakinetoplastina</taxon>
        <taxon>Trypanosomatida</taxon>
        <taxon>Trypanosomatidae</taxon>
        <taxon>Leishmaniinae</taxon>
        <taxon>Leishmania</taxon>
        <taxon>Leishmania braziliensis species complex</taxon>
    </lineage>
</organism>
<dbReference type="EMBL" id="FR798994">
    <property type="protein sequence ID" value="CAM38517.1"/>
    <property type="molecule type" value="Genomic_DNA"/>
</dbReference>
<dbReference type="KEGG" id="lbz:LBRM_20_1710"/>
<reference evidence="2 3" key="2">
    <citation type="journal article" date="2011" name="Genome Res.">
        <title>Chromosome and gene copy number variation allow major structural change between species and strains of Leishmania.</title>
        <authorList>
            <person name="Rogers M.B."/>
            <person name="Hilley J.D."/>
            <person name="Dickens N.J."/>
            <person name="Wilkes J."/>
            <person name="Bates P.A."/>
            <person name="Depledge D.P."/>
            <person name="Harris D."/>
            <person name="Her Y."/>
            <person name="Herzyk P."/>
            <person name="Imamura H."/>
            <person name="Otto T.D."/>
            <person name="Sanders M."/>
            <person name="Seeger K."/>
            <person name="Dujardin J.C."/>
            <person name="Berriman M."/>
            <person name="Smith D.F."/>
            <person name="Hertz-Fowler C."/>
            <person name="Mottram J.C."/>
        </authorList>
    </citation>
    <scope>NUCLEOTIDE SEQUENCE [LARGE SCALE GENOMIC DNA]</scope>
    <source>
        <strain evidence="2 3">MHOM/BR/75/M2904</strain>
    </source>
</reference>
<gene>
    <name evidence="2" type="ORF">LBRM_20_1710</name>
</gene>
<accession>A4HAT3</accession>